<dbReference type="SMART" id="SM00271">
    <property type="entry name" value="DnaJ"/>
    <property type="match status" value="1"/>
</dbReference>
<feature type="domain" description="J" evidence="2">
    <location>
        <begin position="6"/>
        <end position="70"/>
    </location>
</feature>
<dbReference type="SUPFAM" id="SSF46565">
    <property type="entry name" value="Chaperone J-domain"/>
    <property type="match status" value="1"/>
</dbReference>
<dbReference type="CDD" id="cd06257">
    <property type="entry name" value="DnaJ"/>
    <property type="match status" value="1"/>
</dbReference>
<sequence length="94" mass="10525">MDVSKDYYAILGILPSAEILVIKAAHKAMLKVYHPDKFKGTKEEAHLKTVDINEAYRIYEAIISKSDAQGSTRYVLPVAATLRCLKKASYPKLI</sequence>
<evidence type="ECO:0000313" key="3">
    <source>
        <dbReference type="EMBL" id="GAB56204.1"/>
    </source>
</evidence>
<dbReference type="Pfam" id="PF00226">
    <property type="entry name" value="DnaJ"/>
    <property type="match status" value="1"/>
</dbReference>
<protein>
    <recommendedName>
        <fullName evidence="2">J domain-containing protein</fullName>
    </recommendedName>
</protein>
<name>H5TD27_9ALTE</name>
<dbReference type="AlphaFoldDB" id="H5TD27"/>
<evidence type="ECO:0000313" key="4">
    <source>
        <dbReference type="Proteomes" id="UP000053586"/>
    </source>
</evidence>
<dbReference type="EMBL" id="BAET01000024">
    <property type="protein sequence ID" value="GAB56204.1"/>
    <property type="molecule type" value="Genomic_DNA"/>
</dbReference>
<dbReference type="PRINTS" id="PR00625">
    <property type="entry name" value="JDOMAIN"/>
</dbReference>
<evidence type="ECO:0000259" key="2">
    <source>
        <dbReference type="PROSITE" id="PS50076"/>
    </source>
</evidence>
<reference evidence="3 4" key="1">
    <citation type="journal article" date="2012" name="J. Bacteriol.">
        <title>Genome sequence of proteorhodopsin-containing sea ice bacterium Glaciecola punicea ACAM 611T.</title>
        <authorList>
            <person name="Qin Q.-L."/>
            <person name="Xie B.-B."/>
            <person name="Shu Y.-L."/>
            <person name="Rong J.-C."/>
            <person name="Zhao D.-L."/>
            <person name="Zhang X.-Y."/>
            <person name="Chen X.-L."/>
            <person name="Zhou B.-C."/>
            <person name="Zhanga Y.-Z."/>
        </authorList>
    </citation>
    <scope>NUCLEOTIDE SEQUENCE [LARGE SCALE GENOMIC DNA]</scope>
    <source>
        <strain evidence="3 4">ACAM 611</strain>
    </source>
</reference>
<proteinExistence type="predicted"/>
<keyword evidence="4" id="KW-1185">Reference proteome</keyword>
<dbReference type="InterPro" id="IPR001623">
    <property type="entry name" value="DnaJ_domain"/>
</dbReference>
<gene>
    <name evidence="3" type="ORF">GPUN_2089</name>
</gene>
<comment type="caution">
    <text evidence="3">The sequence shown here is derived from an EMBL/GenBank/DDBJ whole genome shotgun (WGS) entry which is preliminary data.</text>
</comment>
<dbReference type="Proteomes" id="UP000053586">
    <property type="component" value="Unassembled WGS sequence"/>
</dbReference>
<keyword evidence="1" id="KW-0143">Chaperone</keyword>
<reference evidence="3 4" key="2">
    <citation type="journal article" date="2017" name="Antonie Van Leeuwenhoek">
        <title>Rhizobium rhizosphaerae sp. nov., a novel species isolated from rice rhizosphere.</title>
        <authorList>
            <person name="Zhao J.J."/>
            <person name="Zhang J."/>
            <person name="Zhang R.J."/>
            <person name="Zhang C.W."/>
            <person name="Yin H.Q."/>
            <person name="Zhang X.X."/>
        </authorList>
    </citation>
    <scope>NUCLEOTIDE SEQUENCE [LARGE SCALE GENOMIC DNA]</scope>
    <source>
        <strain evidence="3 4">ACAM 611</strain>
    </source>
</reference>
<organism evidence="3 4">
    <name type="scientific">Glaciecola punicea ACAM 611</name>
    <dbReference type="NCBI Taxonomy" id="1121923"/>
    <lineage>
        <taxon>Bacteria</taxon>
        <taxon>Pseudomonadati</taxon>
        <taxon>Pseudomonadota</taxon>
        <taxon>Gammaproteobacteria</taxon>
        <taxon>Alteromonadales</taxon>
        <taxon>Alteromonadaceae</taxon>
        <taxon>Glaciecola</taxon>
    </lineage>
</organism>
<dbReference type="PROSITE" id="PS50076">
    <property type="entry name" value="DNAJ_2"/>
    <property type="match status" value="1"/>
</dbReference>
<dbReference type="InterPro" id="IPR036869">
    <property type="entry name" value="J_dom_sf"/>
</dbReference>
<accession>H5TD27</accession>
<evidence type="ECO:0000256" key="1">
    <source>
        <dbReference type="ARBA" id="ARBA00023186"/>
    </source>
</evidence>
<dbReference type="Gene3D" id="1.10.287.110">
    <property type="entry name" value="DnaJ domain"/>
    <property type="match status" value="1"/>
</dbReference>